<dbReference type="InterPro" id="IPR001406">
    <property type="entry name" value="PsdUridine_synth_TruA"/>
</dbReference>
<dbReference type="EC" id="5.4.99.12" evidence="4"/>
<dbReference type="Pfam" id="PF01416">
    <property type="entry name" value="PseudoU_synth_1"/>
    <property type="match status" value="1"/>
</dbReference>
<dbReference type="InterPro" id="IPR020095">
    <property type="entry name" value="PsdUridine_synth_TruA_C"/>
</dbReference>
<name>A0AAV4LLR3_BABCB</name>
<dbReference type="Gene3D" id="3.30.70.660">
    <property type="entry name" value="Pseudouridine synthase I, catalytic domain, C-terminal subdomain"/>
    <property type="match status" value="1"/>
</dbReference>
<keyword evidence="7" id="KW-1185">Reference proteome</keyword>
<dbReference type="Proteomes" id="UP001497744">
    <property type="component" value="Unassembled WGS sequence"/>
</dbReference>
<comment type="similarity">
    <text evidence="1 4">Belongs to the tRNA pseudouridine synthase TruA family.</text>
</comment>
<dbReference type="GO" id="GO:1990481">
    <property type="term" value="P:mRNA pseudouridine synthesis"/>
    <property type="evidence" value="ECO:0007669"/>
    <property type="project" value="TreeGrafter"/>
</dbReference>
<dbReference type="GO" id="GO:0003723">
    <property type="term" value="F:RNA binding"/>
    <property type="evidence" value="ECO:0007669"/>
    <property type="project" value="InterPro"/>
</dbReference>
<comment type="caution">
    <text evidence="6">The sequence shown here is derived from an EMBL/GenBank/DDBJ whole genome shotgun (WGS) entry which is preliminary data.</text>
</comment>
<dbReference type="GeneID" id="94192237"/>
<keyword evidence="2 4" id="KW-0819">tRNA processing</keyword>
<dbReference type="InterPro" id="IPR020103">
    <property type="entry name" value="PsdUridine_synth_cat_dom_sf"/>
</dbReference>
<dbReference type="PANTHER" id="PTHR11142:SF5">
    <property type="entry name" value="TRNA PSEUDOURIDINE(38_39) SYNTHASE"/>
    <property type="match status" value="1"/>
</dbReference>
<protein>
    <recommendedName>
        <fullName evidence="4">tRNA pseudouridine synthase</fullName>
        <ecNumber evidence="4">5.4.99.12</ecNumber>
    </recommendedName>
</protein>
<proteinExistence type="inferred from homology"/>
<dbReference type="InterPro" id="IPR020097">
    <property type="entry name" value="PsdUridine_synth_TruA_a/b_dom"/>
</dbReference>
<evidence type="ECO:0000256" key="1">
    <source>
        <dbReference type="ARBA" id="ARBA00009375"/>
    </source>
</evidence>
<evidence type="ECO:0000256" key="3">
    <source>
        <dbReference type="ARBA" id="ARBA00023235"/>
    </source>
</evidence>
<evidence type="ECO:0000256" key="2">
    <source>
        <dbReference type="ARBA" id="ARBA00022694"/>
    </source>
</evidence>
<dbReference type="GO" id="GO:0031119">
    <property type="term" value="P:tRNA pseudouridine synthesis"/>
    <property type="evidence" value="ECO:0007669"/>
    <property type="project" value="TreeGrafter"/>
</dbReference>
<sequence>MVRICVRAIIATSARDDSSARSPECDRDNRVCYRVKTFVKAVNKHLPQSIRINGVRRVADGFSSRRNCIRRTYKYFFPLGNMDLGLMHEASQYFVGNHNFQQFCKMDNRNPRNPNTTIYSFAVERYNDLLCVATVSGRAFLWHQVRCMVGVLFLVGEGAISGIKIKELLEHPEGTKFNYKMAGPHGLILLDCGFDIPTEPRPAINCAVYQEMLTDTLQTLGPLSLLAKGD</sequence>
<dbReference type="GO" id="GO:0160147">
    <property type="term" value="F:tRNA pseudouridine(38-40) synthase activity"/>
    <property type="evidence" value="ECO:0007669"/>
    <property type="project" value="UniProtKB-EC"/>
</dbReference>
<evidence type="ECO:0000313" key="7">
    <source>
        <dbReference type="Proteomes" id="UP001497744"/>
    </source>
</evidence>
<dbReference type="EMBL" id="BPLF01000001">
    <property type="protein sequence ID" value="GIX60754.1"/>
    <property type="molecule type" value="Genomic_DNA"/>
</dbReference>
<evidence type="ECO:0000313" key="6">
    <source>
        <dbReference type="EMBL" id="GIX60754.1"/>
    </source>
</evidence>
<gene>
    <name evidence="6" type="ORF">BcabD6B2_01890</name>
</gene>
<dbReference type="PANTHER" id="PTHR11142">
    <property type="entry name" value="PSEUDOURIDYLATE SYNTHASE"/>
    <property type="match status" value="1"/>
</dbReference>
<dbReference type="GO" id="GO:0005737">
    <property type="term" value="C:cytoplasm"/>
    <property type="evidence" value="ECO:0007669"/>
    <property type="project" value="TreeGrafter"/>
</dbReference>
<reference evidence="6 7" key="1">
    <citation type="submission" date="2021-06" db="EMBL/GenBank/DDBJ databases">
        <title>Genome sequence of Babesia caballi.</title>
        <authorList>
            <person name="Yamagishi J."/>
            <person name="Kidaka T."/>
            <person name="Ochi A."/>
        </authorList>
    </citation>
    <scope>NUCLEOTIDE SEQUENCE [LARGE SCALE GENOMIC DNA]</scope>
    <source>
        <strain evidence="6">USDA-D6B2</strain>
    </source>
</reference>
<accession>A0AAV4LLR3</accession>
<organism evidence="6 7">
    <name type="scientific">Babesia caballi</name>
    <dbReference type="NCBI Taxonomy" id="5871"/>
    <lineage>
        <taxon>Eukaryota</taxon>
        <taxon>Sar</taxon>
        <taxon>Alveolata</taxon>
        <taxon>Apicomplexa</taxon>
        <taxon>Aconoidasida</taxon>
        <taxon>Piroplasmida</taxon>
        <taxon>Babesiidae</taxon>
        <taxon>Babesia</taxon>
    </lineage>
</organism>
<keyword evidence="3 4" id="KW-0413">Isomerase</keyword>
<feature type="domain" description="Pseudouridine synthase I TruA alpha/beta" evidence="5">
    <location>
        <begin position="90"/>
        <end position="195"/>
    </location>
</feature>
<dbReference type="SUPFAM" id="SSF55120">
    <property type="entry name" value="Pseudouridine synthase"/>
    <property type="match status" value="1"/>
</dbReference>
<dbReference type="AlphaFoldDB" id="A0AAV4LLR3"/>
<comment type="catalytic activity">
    <reaction evidence="4">
        <text>uridine(38/39/40) in tRNA = pseudouridine(38/39/40) in tRNA</text>
        <dbReference type="Rhea" id="RHEA:22376"/>
        <dbReference type="Rhea" id="RHEA-COMP:10085"/>
        <dbReference type="Rhea" id="RHEA-COMP:10087"/>
        <dbReference type="ChEBI" id="CHEBI:65314"/>
        <dbReference type="ChEBI" id="CHEBI:65315"/>
        <dbReference type="EC" id="5.4.99.12"/>
    </reaction>
</comment>
<evidence type="ECO:0000259" key="5">
    <source>
        <dbReference type="Pfam" id="PF01416"/>
    </source>
</evidence>
<dbReference type="RefSeq" id="XP_067712825.1">
    <property type="nucleotide sequence ID" value="XM_067856724.1"/>
</dbReference>
<dbReference type="GO" id="GO:0005634">
    <property type="term" value="C:nucleus"/>
    <property type="evidence" value="ECO:0007669"/>
    <property type="project" value="TreeGrafter"/>
</dbReference>
<evidence type="ECO:0000256" key="4">
    <source>
        <dbReference type="RuleBase" id="RU003792"/>
    </source>
</evidence>